<evidence type="ECO:0000256" key="1">
    <source>
        <dbReference type="SAM" id="Phobius"/>
    </source>
</evidence>
<dbReference type="OrthoDB" id="289517at2"/>
<dbReference type="EMBL" id="CP015518">
    <property type="protein sequence ID" value="APG25587.1"/>
    <property type="molecule type" value="Genomic_DNA"/>
</dbReference>
<name>A0A1L3GI26_SYNAC</name>
<dbReference type="RefSeq" id="WP_072287427.1">
    <property type="nucleotide sequence ID" value="NZ_CP015455.1"/>
</dbReference>
<evidence type="ECO:0000313" key="2">
    <source>
        <dbReference type="EMBL" id="APG25587.1"/>
    </source>
</evidence>
<dbReference type="Proteomes" id="UP000182264">
    <property type="component" value="Chromosome"/>
</dbReference>
<dbReference type="STRING" id="29542.A6070_05605"/>
<organism evidence="2 3">
    <name type="scientific">Syntrophotalea acetylenica</name>
    <name type="common">Pelobacter acetylenicus</name>
    <dbReference type="NCBI Taxonomy" id="29542"/>
    <lineage>
        <taxon>Bacteria</taxon>
        <taxon>Pseudomonadati</taxon>
        <taxon>Thermodesulfobacteriota</taxon>
        <taxon>Desulfuromonadia</taxon>
        <taxon>Desulfuromonadales</taxon>
        <taxon>Syntrophotaleaceae</taxon>
        <taxon>Syntrophotalea</taxon>
    </lineage>
</organism>
<reference evidence="2 3" key="1">
    <citation type="journal article" date="2017" name="Genome Announc.">
        <title>Complete Genome Sequences of Two Acetylene-Fermenting Pelobacter acetylenicus Strains.</title>
        <authorList>
            <person name="Sutton J.M."/>
            <person name="Baesman S.M."/>
            <person name="Fierst J.L."/>
            <person name="Poret-Peterson A.T."/>
            <person name="Oremland R.S."/>
            <person name="Dunlap D.S."/>
            <person name="Akob D.M."/>
        </authorList>
    </citation>
    <scope>NUCLEOTIDE SEQUENCE [LARGE SCALE GENOMIC DNA]</scope>
    <source>
        <strain evidence="2 3">DSM 3247</strain>
    </source>
</reference>
<keyword evidence="1" id="KW-0472">Membrane</keyword>
<proteinExistence type="predicted"/>
<keyword evidence="1" id="KW-1133">Transmembrane helix</keyword>
<feature type="transmembrane region" description="Helical" evidence="1">
    <location>
        <begin position="41"/>
        <end position="62"/>
    </location>
</feature>
<dbReference type="KEGG" id="pace:A6070_05605"/>
<evidence type="ECO:0000313" key="3">
    <source>
        <dbReference type="Proteomes" id="UP000182264"/>
    </source>
</evidence>
<protein>
    <submittedName>
        <fullName evidence="2">Uncharacterized protein</fullName>
    </submittedName>
</protein>
<sequence>MKNALVFLTGIIAAVYLMNPGAGIFEVLPDNLPFIGNLDEAVAAGLLIMCLKYFGIDLTRFLPRDTQKRP</sequence>
<keyword evidence="1" id="KW-0812">Transmembrane</keyword>
<keyword evidence="3" id="KW-1185">Reference proteome</keyword>
<gene>
    <name evidence="2" type="ORF">A7E75_11575</name>
</gene>
<dbReference type="AlphaFoldDB" id="A0A1L3GI26"/>
<accession>A0A1L3GI26</accession>